<dbReference type="AlphaFoldDB" id="A0AAW8LXY5"/>
<comment type="caution">
    <text evidence="1">The sequence shown here is derived from an EMBL/GenBank/DDBJ whole genome shotgun (WGS) entry which is preliminary data.</text>
</comment>
<evidence type="ECO:0000313" key="2">
    <source>
        <dbReference type="Proteomes" id="UP001265315"/>
    </source>
</evidence>
<dbReference type="EMBL" id="JAVDSW010000003">
    <property type="protein sequence ID" value="MDR6703763.1"/>
    <property type="molecule type" value="Genomic_DNA"/>
</dbReference>
<name>A0AAW8LXY5_AGRTU</name>
<sequence length="216" mass="23760">MLLHLRGMHAHVLGWRQFKTALHVRAMIDANIQAFALKLTVGNAFPCLPDIAKLHVGCRHAMCQQPCVLVLEISFLAKAGSANLSRRHQHMRVVVPDVTMLAWRMDGKVHGRAIAVCKILSKGACSLQPRFWRQLMRKRDFEFAGDAGVFSLFCKLGSVPQGRTIQSPIGRKTVRQHNLLMLHALFAGEVMHKAVAMIGEKDRATIGGGCHGASAG</sequence>
<accession>A0AAW8LXY5</accession>
<dbReference type="AntiFam" id="ANF00179">
    <property type="entry name" value="Shadow ORF (opposite mobL)"/>
</dbReference>
<organism evidence="1 2">
    <name type="scientific">Agrobacterium tumefaciens</name>
    <dbReference type="NCBI Taxonomy" id="358"/>
    <lineage>
        <taxon>Bacteria</taxon>
        <taxon>Pseudomonadati</taxon>
        <taxon>Pseudomonadota</taxon>
        <taxon>Alphaproteobacteria</taxon>
        <taxon>Hyphomicrobiales</taxon>
        <taxon>Rhizobiaceae</taxon>
        <taxon>Rhizobium/Agrobacterium group</taxon>
        <taxon>Agrobacterium</taxon>
        <taxon>Agrobacterium tumefaciens complex</taxon>
    </lineage>
</organism>
<protein>
    <submittedName>
        <fullName evidence="1">Uncharacterized protein</fullName>
    </submittedName>
</protein>
<reference evidence="1" key="1">
    <citation type="submission" date="2023-07" db="EMBL/GenBank/DDBJ databases">
        <title>Sorghum-associated microbial communities from plants grown in Nebraska, USA.</title>
        <authorList>
            <person name="Schachtman D."/>
        </authorList>
    </citation>
    <scope>NUCLEOTIDE SEQUENCE</scope>
    <source>
        <strain evidence="1">1457</strain>
    </source>
</reference>
<dbReference type="Proteomes" id="UP001265315">
    <property type="component" value="Unassembled WGS sequence"/>
</dbReference>
<evidence type="ECO:0000313" key="1">
    <source>
        <dbReference type="EMBL" id="MDR6703763.1"/>
    </source>
</evidence>
<gene>
    <name evidence="1" type="ORF">J2W61_003635</name>
</gene>
<proteinExistence type="predicted"/>